<evidence type="ECO:0000256" key="2">
    <source>
        <dbReference type="ARBA" id="ARBA00013149"/>
    </source>
</evidence>
<keyword evidence="6 10" id="KW-0157">Chromophore</keyword>
<dbReference type="RefSeq" id="WP_101531907.1">
    <property type="nucleotide sequence ID" value="NZ_PKUQ01000001.1"/>
</dbReference>
<organism evidence="12 13">
    <name type="scientific">Cohaesibacter celericrescens</name>
    <dbReference type="NCBI Taxonomy" id="2067669"/>
    <lineage>
        <taxon>Bacteria</taxon>
        <taxon>Pseudomonadati</taxon>
        <taxon>Pseudomonadota</taxon>
        <taxon>Alphaproteobacteria</taxon>
        <taxon>Hyphomicrobiales</taxon>
        <taxon>Cohaesibacteraceae</taxon>
    </lineage>
</organism>
<dbReference type="Proteomes" id="UP000234881">
    <property type="component" value="Unassembled WGS sequence"/>
</dbReference>
<comment type="similarity">
    <text evidence="10">Belongs to the DNA photolyase family.</text>
</comment>
<dbReference type="PANTHER" id="PTHR11455">
    <property type="entry name" value="CRYPTOCHROME"/>
    <property type="match status" value="1"/>
</dbReference>
<dbReference type="InterPro" id="IPR006050">
    <property type="entry name" value="DNA_photolyase_N"/>
</dbReference>
<dbReference type="FunFam" id="1.10.579.10:FF:000003">
    <property type="entry name" value="Deoxyribodipyrimidine photo-lyase"/>
    <property type="match status" value="1"/>
</dbReference>
<accession>A0A2N5XWD5</accession>
<protein>
    <recommendedName>
        <fullName evidence="3">Deoxyribodipyrimidine photo-lyase</fullName>
        <ecNumber evidence="2">4.1.99.3</ecNumber>
    </recommendedName>
</protein>
<comment type="caution">
    <text evidence="12">The sequence shown here is derived from an EMBL/GenBank/DDBJ whole genome shotgun (WGS) entry which is preliminary data.</text>
</comment>
<comment type="cofactor">
    <cofactor evidence="1">
        <name>(6R)-5,10-methylene-5,6,7,8-tetrahydrofolate</name>
        <dbReference type="ChEBI" id="CHEBI:15636"/>
    </cofactor>
</comment>
<evidence type="ECO:0000256" key="10">
    <source>
        <dbReference type="RuleBase" id="RU004182"/>
    </source>
</evidence>
<name>A0A2N5XWD5_9HYPH</name>
<dbReference type="Pfam" id="PF00875">
    <property type="entry name" value="DNA_photolyase"/>
    <property type="match status" value="1"/>
</dbReference>
<evidence type="ECO:0000256" key="3">
    <source>
        <dbReference type="ARBA" id="ARBA00014046"/>
    </source>
</evidence>
<evidence type="ECO:0000256" key="9">
    <source>
        <dbReference type="PIRSR" id="PIRSR602081-2"/>
    </source>
</evidence>
<feature type="binding site" evidence="8">
    <location>
        <begin position="373"/>
        <end position="375"/>
    </location>
    <ligand>
        <name>FAD</name>
        <dbReference type="ChEBI" id="CHEBI:57692"/>
    </ligand>
</feature>
<comment type="catalytic activity">
    <reaction evidence="7">
        <text>cyclobutadipyrimidine (in DNA) = 2 pyrimidine residues (in DNA).</text>
        <dbReference type="EC" id="4.1.99.3"/>
    </reaction>
</comment>
<dbReference type="OrthoDB" id="9772484at2"/>
<evidence type="ECO:0000256" key="7">
    <source>
        <dbReference type="ARBA" id="ARBA00033999"/>
    </source>
</evidence>
<evidence type="ECO:0000256" key="4">
    <source>
        <dbReference type="ARBA" id="ARBA00022630"/>
    </source>
</evidence>
<dbReference type="InterPro" id="IPR036155">
    <property type="entry name" value="Crypto/Photolyase_N_sf"/>
</dbReference>
<feature type="domain" description="Photolyase/cryptochrome alpha/beta" evidence="11">
    <location>
        <begin position="3"/>
        <end position="128"/>
    </location>
</feature>
<feature type="site" description="Electron transfer via tryptophanyl radical" evidence="9">
    <location>
        <position position="360"/>
    </location>
</feature>
<comment type="cofactor">
    <cofactor evidence="8">
        <name>FAD</name>
        <dbReference type="ChEBI" id="CHEBI:57692"/>
    </cofactor>
    <text evidence="8">Binds 1 FAD per subunit.</text>
</comment>
<dbReference type="InterPro" id="IPR002081">
    <property type="entry name" value="Cryptochrome/DNA_photolyase_1"/>
</dbReference>
<dbReference type="PROSITE" id="PS51645">
    <property type="entry name" value="PHR_CRY_ALPHA_BETA"/>
    <property type="match status" value="1"/>
</dbReference>
<dbReference type="GO" id="GO:0003904">
    <property type="term" value="F:deoxyribodipyrimidine photo-lyase activity"/>
    <property type="evidence" value="ECO:0007669"/>
    <property type="project" value="UniProtKB-EC"/>
</dbReference>
<dbReference type="InterPro" id="IPR014729">
    <property type="entry name" value="Rossmann-like_a/b/a_fold"/>
</dbReference>
<dbReference type="AlphaFoldDB" id="A0A2N5XWD5"/>
<dbReference type="Gene3D" id="3.40.50.620">
    <property type="entry name" value="HUPs"/>
    <property type="match status" value="1"/>
</dbReference>
<dbReference type="GO" id="GO:0009416">
    <property type="term" value="P:response to light stimulus"/>
    <property type="evidence" value="ECO:0007669"/>
    <property type="project" value="TreeGrafter"/>
</dbReference>
<keyword evidence="5 8" id="KW-0274">FAD</keyword>
<dbReference type="GO" id="GO:0071949">
    <property type="term" value="F:FAD binding"/>
    <property type="evidence" value="ECO:0007669"/>
    <property type="project" value="TreeGrafter"/>
</dbReference>
<dbReference type="EMBL" id="PKUQ01000001">
    <property type="protein sequence ID" value="PLW78822.1"/>
    <property type="molecule type" value="Genomic_DNA"/>
</dbReference>
<evidence type="ECO:0000256" key="5">
    <source>
        <dbReference type="ARBA" id="ARBA00022827"/>
    </source>
</evidence>
<dbReference type="PRINTS" id="PR00147">
    <property type="entry name" value="DNAPHOTLYASE"/>
</dbReference>
<dbReference type="Gene3D" id="1.10.579.10">
    <property type="entry name" value="DNA Cyclobutane Dipyrimidine Photolyase, subunit A, domain 3"/>
    <property type="match status" value="1"/>
</dbReference>
<dbReference type="PROSITE" id="PS00394">
    <property type="entry name" value="DNA_PHOTOLYASES_1_1"/>
    <property type="match status" value="1"/>
</dbReference>
<evidence type="ECO:0000259" key="11">
    <source>
        <dbReference type="PROSITE" id="PS51645"/>
    </source>
</evidence>
<dbReference type="SUPFAM" id="SSF48173">
    <property type="entry name" value="Cryptochrome/photolyase FAD-binding domain"/>
    <property type="match status" value="1"/>
</dbReference>
<dbReference type="Pfam" id="PF03441">
    <property type="entry name" value="FAD_binding_7"/>
    <property type="match status" value="1"/>
</dbReference>
<evidence type="ECO:0000256" key="1">
    <source>
        <dbReference type="ARBA" id="ARBA00001932"/>
    </source>
</evidence>
<dbReference type="SUPFAM" id="SSF52425">
    <property type="entry name" value="Cryptochrome/photolyase, N-terminal domain"/>
    <property type="match status" value="1"/>
</dbReference>
<proteinExistence type="inferred from homology"/>
<feature type="binding site" evidence="8">
    <location>
        <position position="273"/>
    </location>
    <ligand>
        <name>FAD</name>
        <dbReference type="ChEBI" id="CHEBI:57692"/>
    </ligand>
</feature>
<dbReference type="InterPro" id="IPR018394">
    <property type="entry name" value="DNA_photolyase_1_CS_C"/>
</dbReference>
<dbReference type="PANTHER" id="PTHR11455:SF9">
    <property type="entry name" value="CRYPTOCHROME CIRCADIAN CLOCK 5 ISOFORM X1"/>
    <property type="match status" value="1"/>
</dbReference>
<dbReference type="InterPro" id="IPR036134">
    <property type="entry name" value="Crypto/Photolyase_FAD-like_sf"/>
</dbReference>
<dbReference type="InterPro" id="IPR005101">
    <property type="entry name" value="Cryptochr/Photolyase_FAD-bd"/>
</dbReference>
<dbReference type="EC" id="4.1.99.3" evidence="2"/>
<evidence type="ECO:0000256" key="6">
    <source>
        <dbReference type="ARBA" id="ARBA00022991"/>
    </source>
</evidence>
<sequence length="475" mass="53865">MSVVSIHWFRQDLRLGDNPAFERAARSGAILPIYILDDDAAGEWAMGGASRWWLHKALQSLNAQLGGRLRLYRGKATEIVPRLVTHYQANALSWSRCYEPWRMVRDSEIAKHVEEMGCETIRLNGSLLWEPWTIKKKDGGPYKVFTPYYRKGCLQSAAPAVPIAVPSELSFCSALEDDGSVSLDALDLLPEVPWHLSLEAHWDVSEDGAQKALAAFMDGGLGGYKAGRDFPSKFHMSRLSPYLHWGQISPNQVWHAANFAQDAGGLDVDVDHFRSELAWREFSYSLLYYNHDLPKRPLQAKFDGFDWREDFDALTAWQKGQTGIPIVDAGMRELWQTGYMHNRVRMIVASFLVKNLRFHWRHGEEWFWDTLVDADLAANSASWQWVAGCGADAAPYFRIFNPVLQAERFDPDGVYIRKYVPELAALPNKYLFKPWTAPKDILDRAGVQLGQSYPEPVVDLKQSREGALAAFKALS</sequence>
<feature type="site" description="Electron transfer via tryptophanyl radical" evidence="9">
    <location>
        <position position="307"/>
    </location>
</feature>
<feature type="binding site" evidence="8">
    <location>
        <position position="224"/>
    </location>
    <ligand>
        <name>FAD</name>
        <dbReference type="ChEBI" id="CHEBI:57692"/>
    </ligand>
</feature>
<evidence type="ECO:0000256" key="8">
    <source>
        <dbReference type="PIRSR" id="PIRSR602081-1"/>
    </source>
</evidence>
<feature type="site" description="Electron transfer via tryptophanyl radical" evidence="9">
    <location>
        <position position="383"/>
    </location>
</feature>
<evidence type="ECO:0000313" key="13">
    <source>
        <dbReference type="Proteomes" id="UP000234881"/>
    </source>
</evidence>
<dbReference type="PROSITE" id="PS00691">
    <property type="entry name" value="DNA_PHOTOLYASES_1_2"/>
    <property type="match status" value="1"/>
</dbReference>
<dbReference type="GO" id="GO:0003677">
    <property type="term" value="F:DNA binding"/>
    <property type="evidence" value="ECO:0007669"/>
    <property type="project" value="TreeGrafter"/>
</dbReference>
<dbReference type="GO" id="GO:0000719">
    <property type="term" value="P:photoreactive repair"/>
    <property type="evidence" value="ECO:0007669"/>
    <property type="project" value="UniProtKB-ARBA"/>
</dbReference>
<reference evidence="12 13" key="1">
    <citation type="submission" date="2018-01" db="EMBL/GenBank/DDBJ databases">
        <title>The draft genome sequence of Cohaesibacter sp. H1304.</title>
        <authorList>
            <person name="Wang N.-N."/>
            <person name="Du Z.-J."/>
        </authorList>
    </citation>
    <scope>NUCLEOTIDE SEQUENCE [LARGE SCALE GENOMIC DNA]</scope>
    <source>
        <strain evidence="12 13">H1304</strain>
    </source>
</reference>
<evidence type="ECO:0000313" key="12">
    <source>
        <dbReference type="EMBL" id="PLW78822.1"/>
    </source>
</evidence>
<keyword evidence="4 8" id="KW-0285">Flavoprotein</keyword>
<keyword evidence="13" id="KW-1185">Reference proteome</keyword>
<gene>
    <name evidence="12" type="ORF">C0081_00845</name>
</gene>
<dbReference type="Gene3D" id="1.25.40.80">
    <property type="match status" value="1"/>
</dbReference>
<keyword evidence="12" id="KW-0456">Lyase</keyword>